<dbReference type="PANTHER" id="PTHR13414:SF9">
    <property type="entry name" value="PROTON-COUPLED ZINC ANTIPORTER SLC30A9, MITOCHONDRIAL"/>
    <property type="match status" value="1"/>
</dbReference>
<evidence type="ECO:0000313" key="10">
    <source>
        <dbReference type="EMBL" id="MBB4796685.1"/>
    </source>
</evidence>
<protein>
    <submittedName>
        <fullName evidence="10">Cation diffusion facilitator family transporter</fullName>
    </submittedName>
</protein>
<feature type="domain" description="Cation efflux protein cytoplasmic" evidence="9">
    <location>
        <begin position="223"/>
        <end position="295"/>
    </location>
</feature>
<dbReference type="AlphaFoldDB" id="A0A7W7N1W4"/>
<dbReference type="Proteomes" id="UP000539957">
    <property type="component" value="Unassembled WGS sequence"/>
</dbReference>
<accession>A0A7W7N1W4</accession>
<reference evidence="10 11" key="1">
    <citation type="submission" date="2020-08" db="EMBL/GenBank/DDBJ databases">
        <title>Functional genomics of gut bacteria from endangered species of beetles.</title>
        <authorList>
            <person name="Carlos-Shanley C."/>
        </authorList>
    </citation>
    <scope>NUCLEOTIDE SEQUENCE [LARGE SCALE GENOMIC DNA]</scope>
    <source>
        <strain evidence="10 11">S00123</strain>
    </source>
</reference>
<keyword evidence="3" id="KW-0813">Transport</keyword>
<evidence type="ECO:0000313" key="11">
    <source>
        <dbReference type="Proteomes" id="UP000539957"/>
    </source>
</evidence>
<dbReference type="SUPFAM" id="SSF161111">
    <property type="entry name" value="Cation efflux protein transmembrane domain-like"/>
    <property type="match status" value="1"/>
</dbReference>
<comment type="similarity">
    <text evidence="2">Belongs to the cation diffusion facilitator (CDF) transporter (TC 2.A.4) family.</text>
</comment>
<dbReference type="EMBL" id="JACHKY010000001">
    <property type="protein sequence ID" value="MBB4796685.1"/>
    <property type="molecule type" value="Genomic_DNA"/>
</dbReference>
<comment type="subcellular location">
    <subcellularLocation>
        <location evidence="1">Membrane</location>
        <topology evidence="1">Multi-pass membrane protein</topology>
    </subcellularLocation>
</comment>
<evidence type="ECO:0000256" key="4">
    <source>
        <dbReference type="ARBA" id="ARBA00022692"/>
    </source>
</evidence>
<dbReference type="NCBIfam" id="TIGR01297">
    <property type="entry name" value="CDF"/>
    <property type="match status" value="1"/>
</dbReference>
<evidence type="ECO:0000259" key="8">
    <source>
        <dbReference type="Pfam" id="PF01545"/>
    </source>
</evidence>
<dbReference type="Gene3D" id="3.30.70.1350">
    <property type="entry name" value="Cation efflux protein, cytoplasmic domain"/>
    <property type="match status" value="1"/>
</dbReference>
<keyword evidence="11" id="KW-1185">Reference proteome</keyword>
<evidence type="ECO:0000256" key="2">
    <source>
        <dbReference type="ARBA" id="ARBA00008114"/>
    </source>
</evidence>
<evidence type="ECO:0000256" key="7">
    <source>
        <dbReference type="SAM" id="Phobius"/>
    </source>
</evidence>
<dbReference type="PANTHER" id="PTHR13414">
    <property type="entry name" value="HUEL-CATION TRANSPORTER"/>
    <property type="match status" value="1"/>
</dbReference>
<comment type="caution">
    <text evidence="10">The sequence shown here is derived from an EMBL/GenBank/DDBJ whole genome shotgun (WGS) entry which is preliminary data.</text>
</comment>
<dbReference type="InterPro" id="IPR036837">
    <property type="entry name" value="Cation_efflux_CTD_sf"/>
</dbReference>
<dbReference type="InterPro" id="IPR040177">
    <property type="entry name" value="SLC30A9"/>
</dbReference>
<feature type="transmembrane region" description="Helical" evidence="7">
    <location>
        <begin position="116"/>
        <end position="137"/>
    </location>
</feature>
<dbReference type="InterPro" id="IPR027469">
    <property type="entry name" value="Cation_efflux_TMD_sf"/>
</dbReference>
<organism evidence="10 11">
    <name type="scientific">Brevundimonas bullata</name>
    <dbReference type="NCBI Taxonomy" id="13160"/>
    <lineage>
        <taxon>Bacteria</taxon>
        <taxon>Pseudomonadati</taxon>
        <taxon>Pseudomonadota</taxon>
        <taxon>Alphaproteobacteria</taxon>
        <taxon>Caulobacterales</taxon>
        <taxon>Caulobacteraceae</taxon>
        <taxon>Brevundimonas</taxon>
    </lineage>
</organism>
<dbReference type="RefSeq" id="WP_184266475.1">
    <property type="nucleotide sequence ID" value="NZ_JACHKY010000001.1"/>
</dbReference>
<dbReference type="InterPro" id="IPR058533">
    <property type="entry name" value="Cation_efflux_TM"/>
</dbReference>
<dbReference type="Pfam" id="PF16916">
    <property type="entry name" value="ZT_dimer"/>
    <property type="match status" value="1"/>
</dbReference>
<keyword evidence="4 7" id="KW-0812">Transmembrane</keyword>
<feature type="transmembrane region" description="Helical" evidence="7">
    <location>
        <begin position="76"/>
        <end position="96"/>
    </location>
</feature>
<dbReference type="Pfam" id="PF01545">
    <property type="entry name" value="Cation_efflux"/>
    <property type="match status" value="1"/>
</dbReference>
<dbReference type="GO" id="GO:0008324">
    <property type="term" value="F:monoatomic cation transmembrane transporter activity"/>
    <property type="evidence" value="ECO:0007669"/>
    <property type="project" value="InterPro"/>
</dbReference>
<sequence length="335" mass="34897">MAASTSKNVIFAALAGNTAIAVTKFAAAVFTGSSAMMSEAIHSSVDTGNQILLLIGLKRSARPANETHPFGHGLQLYFYTFVVSVMIFGLGAVISIQHGIERIRAPEPIENPWVNYVVLGLAILFEGGSWWVALKAFNKERAGRPLLRSVQDSKDPTIFTVLFEDTAALTGLIIALIGVVASQVFSLPIIDGVASVAIGVVLAITAGFLAYESQSLLTGEGADPATRQGIAALAEAEPGVVGLNDLRTMHFGPTEILVALSLDFQDDLTAAEVEATVARLEQTIRAAYPQAGRIYVEAQSLANHAAVRDAVMTGGGPGALVSDVPGATTSPSAPA</sequence>
<feature type="domain" description="Cation efflux protein transmembrane" evidence="8">
    <location>
        <begin position="10"/>
        <end position="217"/>
    </location>
</feature>
<gene>
    <name evidence="10" type="ORF">HNP32_000399</name>
</gene>
<dbReference type="InterPro" id="IPR027470">
    <property type="entry name" value="Cation_efflux_CTD"/>
</dbReference>
<feature type="transmembrane region" description="Helical" evidence="7">
    <location>
        <begin position="158"/>
        <end position="181"/>
    </location>
</feature>
<dbReference type="Gene3D" id="1.20.1510.10">
    <property type="entry name" value="Cation efflux protein transmembrane domain"/>
    <property type="match status" value="1"/>
</dbReference>
<evidence type="ECO:0000259" key="9">
    <source>
        <dbReference type="Pfam" id="PF16916"/>
    </source>
</evidence>
<feature type="transmembrane region" description="Helical" evidence="7">
    <location>
        <begin position="193"/>
        <end position="211"/>
    </location>
</feature>
<name>A0A7W7N1W4_9CAUL</name>
<evidence type="ECO:0000256" key="6">
    <source>
        <dbReference type="ARBA" id="ARBA00023136"/>
    </source>
</evidence>
<dbReference type="GO" id="GO:0006829">
    <property type="term" value="P:zinc ion transport"/>
    <property type="evidence" value="ECO:0007669"/>
    <property type="project" value="InterPro"/>
</dbReference>
<keyword evidence="6 7" id="KW-0472">Membrane</keyword>
<proteinExistence type="inferred from homology"/>
<dbReference type="InterPro" id="IPR002524">
    <property type="entry name" value="Cation_efflux"/>
</dbReference>
<evidence type="ECO:0000256" key="3">
    <source>
        <dbReference type="ARBA" id="ARBA00022448"/>
    </source>
</evidence>
<dbReference type="SUPFAM" id="SSF160240">
    <property type="entry name" value="Cation efflux protein cytoplasmic domain-like"/>
    <property type="match status" value="1"/>
</dbReference>
<keyword evidence="5 7" id="KW-1133">Transmembrane helix</keyword>
<dbReference type="GO" id="GO:0016020">
    <property type="term" value="C:membrane"/>
    <property type="evidence" value="ECO:0007669"/>
    <property type="project" value="UniProtKB-SubCell"/>
</dbReference>
<evidence type="ECO:0000256" key="5">
    <source>
        <dbReference type="ARBA" id="ARBA00022989"/>
    </source>
</evidence>
<evidence type="ECO:0000256" key="1">
    <source>
        <dbReference type="ARBA" id="ARBA00004141"/>
    </source>
</evidence>